<keyword evidence="4" id="KW-1185">Reference proteome</keyword>
<dbReference type="EMBL" id="MSIE01000031">
    <property type="protein sequence ID" value="OLF16272.1"/>
    <property type="molecule type" value="Genomic_DNA"/>
</dbReference>
<dbReference type="InterPro" id="IPR053140">
    <property type="entry name" value="GDSL_Rv0518-like"/>
</dbReference>
<dbReference type="Proteomes" id="UP000185596">
    <property type="component" value="Unassembled WGS sequence"/>
</dbReference>
<accession>A0A1Q8CPI4</accession>
<dbReference type="OrthoDB" id="3465773at2"/>
<feature type="domain" description="SGNH hydrolase-type esterase" evidence="2">
    <location>
        <begin position="5"/>
        <end position="180"/>
    </location>
</feature>
<dbReference type="Gene3D" id="3.40.50.1110">
    <property type="entry name" value="SGNH hydrolase"/>
    <property type="match status" value="1"/>
</dbReference>
<reference evidence="3 4" key="1">
    <citation type="submission" date="2016-12" db="EMBL/GenBank/DDBJ databases">
        <title>The draft genome sequence of Actinophytocola sp. 11-183.</title>
        <authorList>
            <person name="Wang W."/>
            <person name="Yuan L."/>
        </authorList>
    </citation>
    <scope>NUCLEOTIDE SEQUENCE [LARGE SCALE GENOMIC DNA]</scope>
    <source>
        <strain evidence="3 4">11-183</strain>
    </source>
</reference>
<name>A0A1Q8CPI4_9PSEU</name>
<dbReference type="Pfam" id="PF13472">
    <property type="entry name" value="Lipase_GDSL_2"/>
    <property type="match status" value="1"/>
</dbReference>
<comment type="caution">
    <text evidence="3">The sequence shown here is derived from an EMBL/GenBank/DDBJ whole genome shotgun (WGS) entry which is preliminary data.</text>
</comment>
<protein>
    <submittedName>
        <fullName evidence="3">GDSL family lipase</fullName>
    </submittedName>
</protein>
<dbReference type="PANTHER" id="PTHR43784:SF2">
    <property type="entry name" value="GDSL-LIKE LIPASE_ACYLHYDROLASE, PUTATIVE (AFU_ORTHOLOGUE AFUA_2G00820)-RELATED"/>
    <property type="match status" value="1"/>
</dbReference>
<feature type="region of interest" description="Disordered" evidence="1">
    <location>
        <begin position="230"/>
        <end position="264"/>
    </location>
</feature>
<proteinExistence type="predicted"/>
<evidence type="ECO:0000313" key="4">
    <source>
        <dbReference type="Proteomes" id="UP000185596"/>
    </source>
</evidence>
<dbReference type="InterPro" id="IPR013830">
    <property type="entry name" value="SGNH_hydro"/>
</dbReference>
<gene>
    <name evidence="3" type="ORF">BU204_17625</name>
</gene>
<dbReference type="AlphaFoldDB" id="A0A1Q8CPI4"/>
<dbReference type="CDD" id="cd01832">
    <property type="entry name" value="SGNH_hydrolase_like_1"/>
    <property type="match status" value="1"/>
</dbReference>
<sequence length="264" mass="28534">MRYVAIGDSFTEGVGDEVGDGCRGWADLVASGLARALGETVEYANLAVRGRLLEPIVTTQLEAALALEPAPTLLTLNGGGNDSMRPGCDLERLAELTEHAVRRCAAAGVRMVLLSGADPSAGLPLGRVVHRRGAALTEAVAALAARHDVLFVDMFSDQEIRRSHYWSPDRLHLNADGHRRVAASVLAALGHAEAAHVVAPGPTPARSWRTEARYYREHVLPWLHRRLRGSSSGDDRAGKYPDWTPVPPDDRWITKPIDPDLATP</sequence>
<evidence type="ECO:0000259" key="2">
    <source>
        <dbReference type="Pfam" id="PF13472"/>
    </source>
</evidence>
<evidence type="ECO:0000313" key="3">
    <source>
        <dbReference type="EMBL" id="OLF16272.1"/>
    </source>
</evidence>
<dbReference type="SUPFAM" id="SSF52266">
    <property type="entry name" value="SGNH hydrolase"/>
    <property type="match status" value="1"/>
</dbReference>
<dbReference type="PANTHER" id="PTHR43784">
    <property type="entry name" value="GDSL-LIKE LIPASE/ACYLHYDROLASE, PUTATIVE (AFU_ORTHOLOGUE AFUA_2G00820)-RELATED"/>
    <property type="match status" value="1"/>
</dbReference>
<dbReference type="InterPro" id="IPR036514">
    <property type="entry name" value="SGNH_hydro_sf"/>
</dbReference>
<organism evidence="3 4">
    <name type="scientific">Actinophytocola xanthii</name>
    <dbReference type="NCBI Taxonomy" id="1912961"/>
    <lineage>
        <taxon>Bacteria</taxon>
        <taxon>Bacillati</taxon>
        <taxon>Actinomycetota</taxon>
        <taxon>Actinomycetes</taxon>
        <taxon>Pseudonocardiales</taxon>
        <taxon>Pseudonocardiaceae</taxon>
    </lineage>
</organism>
<dbReference type="STRING" id="1912961.BU204_17625"/>
<evidence type="ECO:0000256" key="1">
    <source>
        <dbReference type="SAM" id="MobiDB-lite"/>
    </source>
</evidence>